<dbReference type="InterPro" id="IPR029044">
    <property type="entry name" value="Nucleotide-diphossugar_trans"/>
</dbReference>
<dbReference type="GO" id="GO:0050518">
    <property type="term" value="F:2-C-methyl-D-erythritol 4-phosphate cytidylyltransferase activity"/>
    <property type="evidence" value="ECO:0007669"/>
    <property type="project" value="UniProtKB-UniRule"/>
</dbReference>
<evidence type="ECO:0000313" key="5">
    <source>
        <dbReference type="Proteomes" id="UP000018837"/>
    </source>
</evidence>
<keyword evidence="2 3" id="KW-0548">Nucleotidyltransferase</keyword>
<dbReference type="NCBIfam" id="NF001186">
    <property type="entry name" value="PRK00155.2-3"/>
    <property type="match status" value="1"/>
</dbReference>
<organism evidence="4 5">
    <name type="scientific">Tannerella sp. oral taxon BU063 isolate Cell 2</name>
    <dbReference type="NCBI Taxonomy" id="1411148"/>
    <lineage>
        <taxon>Bacteria</taxon>
        <taxon>Pseudomonadati</taxon>
        <taxon>Bacteroidota</taxon>
        <taxon>Bacteroidia</taxon>
        <taxon>Bacteroidales</taxon>
        <taxon>Tannerellaceae</taxon>
        <taxon>Tannerella</taxon>
    </lineage>
</organism>
<gene>
    <name evidence="3" type="primary">ispD</name>
    <name evidence="4" type="ORF">N425_10940</name>
</gene>
<dbReference type="UniPathway" id="UPA00056">
    <property type="reaction ID" value="UER00093"/>
</dbReference>
<reference evidence="4 5" key="1">
    <citation type="submission" date="2013-11" db="EMBL/GenBank/DDBJ databases">
        <title>Single cell genomics of uncultured Tannerella BU063 (oral taxon 286).</title>
        <authorList>
            <person name="Beall C.J."/>
            <person name="Campbell A.G."/>
            <person name="Griffen A.L."/>
            <person name="Podar M."/>
            <person name="Leys E.J."/>
        </authorList>
    </citation>
    <scope>NUCLEOTIDE SEQUENCE [LARGE SCALE GENOMIC DNA]</scope>
    <source>
        <strain evidence="4">Cell 2</strain>
    </source>
</reference>
<dbReference type="NCBIfam" id="TIGR00453">
    <property type="entry name" value="ispD"/>
    <property type="match status" value="1"/>
</dbReference>
<dbReference type="InterPro" id="IPR050088">
    <property type="entry name" value="IspD/TarI_cytidylyltransf_bact"/>
</dbReference>
<comment type="function">
    <text evidence="3">Catalyzes the formation of 4-diphosphocytidyl-2-C-methyl-D-erythritol from CTP and 2-C-methyl-D-erythritol 4-phosphate (MEP).</text>
</comment>
<feature type="site" description="Positions MEP for the nucleophilic attack" evidence="3">
    <location>
        <position position="210"/>
    </location>
</feature>
<comment type="similarity">
    <text evidence="3">Belongs to the IspD/TarI cytidylyltransferase family. IspD subfamily.</text>
</comment>
<dbReference type="PATRIC" id="fig|1411148.3.peg.1780"/>
<dbReference type="HAMAP" id="MF_00108">
    <property type="entry name" value="IspD"/>
    <property type="match status" value="1"/>
</dbReference>
<dbReference type="CDD" id="cd02516">
    <property type="entry name" value="CDP-ME_synthetase"/>
    <property type="match status" value="1"/>
</dbReference>
<comment type="catalytic activity">
    <reaction evidence="3">
        <text>2-C-methyl-D-erythritol 4-phosphate + CTP + H(+) = 4-CDP-2-C-methyl-D-erythritol + diphosphate</text>
        <dbReference type="Rhea" id="RHEA:13429"/>
        <dbReference type="ChEBI" id="CHEBI:15378"/>
        <dbReference type="ChEBI" id="CHEBI:33019"/>
        <dbReference type="ChEBI" id="CHEBI:37563"/>
        <dbReference type="ChEBI" id="CHEBI:57823"/>
        <dbReference type="ChEBI" id="CHEBI:58262"/>
        <dbReference type="EC" id="2.7.7.60"/>
    </reaction>
</comment>
<keyword evidence="3" id="KW-0414">Isoprene biosynthesis</keyword>
<evidence type="ECO:0000256" key="1">
    <source>
        <dbReference type="ARBA" id="ARBA00022679"/>
    </source>
</evidence>
<accession>W2C1Y0</accession>
<dbReference type="InterPro" id="IPR034683">
    <property type="entry name" value="IspD/TarI"/>
</dbReference>
<dbReference type="EMBL" id="AYUF01000489">
    <property type="protein sequence ID" value="ETK01204.1"/>
    <property type="molecule type" value="Genomic_DNA"/>
</dbReference>
<dbReference type="Proteomes" id="UP000018837">
    <property type="component" value="Unassembled WGS sequence"/>
</dbReference>
<sequence length="227" mass="24484">MSLTSKHTILIVAGGRGTRMGGPQPKQFLELAGRPVLMHTLEAFDRWDASARLIVVLPEDQIDTWKRLCEAHAFGRIHRIVAGGETRFHSVRNGLGAVASNGLIAVHDGVRPLVAPSVIAACFAAAADGGAAVPVVPVVESVREVDADGGSRPVDRTRLRVVQTPQVFRADVLRAAYCLPYDPRFTDDASVVEASGVAVRLVPGNRENIKLTTPMDLLLAEQLMRRE</sequence>
<dbReference type="Gene3D" id="3.90.550.10">
    <property type="entry name" value="Spore Coat Polysaccharide Biosynthesis Protein SpsA, Chain A"/>
    <property type="match status" value="1"/>
</dbReference>
<dbReference type="InterPro" id="IPR001228">
    <property type="entry name" value="IspD"/>
</dbReference>
<dbReference type="GO" id="GO:0019288">
    <property type="term" value="P:isopentenyl diphosphate biosynthetic process, methylerythritol 4-phosphate pathway"/>
    <property type="evidence" value="ECO:0007669"/>
    <property type="project" value="UniProtKB-UniRule"/>
</dbReference>
<comment type="pathway">
    <text evidence="3">Isoprenoid biosynthesis; isopentenyl diphosphate biosynthesis via DXP pathway; isopentenyl diphosphate from 1-deoxy-D-xylulose 5-phosphate: step 2/6.</text>
</comment>
<feature type="site" description="Positions MEP for the nucleophilic attack" evidence="3">
    <location>
        <position position="156"/>
    </location>
</feature>
<evidence type="ECO:0000256" key="3">
    <source>
        <dbReference type="HAMAP-Rule" id="MF_00108"/>
    </source>
</evidence>
<dbReference type="PANTHER" id="PTHR32125">
    <property type="entry name" value="2-C-METHYL-D-ERYTHRITOL 4-PHOSPHATE CYTIDYLYLTRANSFERASE, CHLOROPLASTIC"/>
    <property type="match status" value="1"/>
</dbReference>
<keyword evidence="1 3" id="KW-0808">Transferase</keyword>
<evidence type="ECO:0000313" key="4">
    <source>
        <dbReference type="EMBL" id="ETK01204.1"/>
    </source>
</evidence>
<protein>
    <recommendedName>
        <fullName evidence="3">2-C-methyl-D-erythritol 4-phosphate cytidylyltransferase</fullName>
        <ecNumber evidence="3">2.7.7.60</ecNumber>
    </recommendedName>
    <alternativeName>
        <fullName evidence="3">4-diphosphocytidyl-2C-methyl-D-erythritol synthase</fullName>
    </alternativeName>
    <alternativeName>
        <fullName evidence="3">MEP cytidylyltransferase</fullName>
        <shortName evidence="3">MCT</shortName>
    </alternativeName>
</protein>
<dbReference type="FunFam" id="3.90.550.10:FF:000003">
    <property type="entry name" value="2-C-methyl-D-erythritol 4-phosphate cytidylyltransferase"/>
    <property type="match status" value="1"/>
</dbReference>
<comment type="caution">
    <text evidence="4">The sequence shown here is derived from an EMBL/GenBank/DDBJ whole genome shotgun (WGS) entry which is preliminary data.</text>
</comment>
<feature type="site" description="Transition state stabilizer" evidence="3">
    <location>
        <position position="19"/>
    </location>
</feature>
<dbReference type="Pfam" id="PF01128">
    <property type="entry name" value="IspD"/>
    <property type="match status" value="1"/>
</dbReference>
<proteinExistence type="inferred from homology"/>
<feature type="site" description="Transition state stabilizer" evidence="3">
    <location>
        <position position="26"/>
    </location>
</feature>
<evidence type="ECO:0000256" key="2">
    <source>
        <dbReference type="ARBA" id="ARBA00022695"/>
    </source>
</evidence>
<dbReference type="PANTHER" id="PTHR32125:SF4">
    <property type="entry name" value="2-C-METHYL-D-ERYTHRITOL 4-PHOSPHATE CYTIDYLYLTRANSFERASE, CHLOROPLASTIC"/>
    <property type="match status" value="1"/>
</dbReference>
<dbReference type="EC" id="2.7.7.60" evidence="3"/>
<dbReference type="AlphaFoldDB" id="W2C1Y0"/>
<name>W2C1Y0_9BACT</name>
<dbReference type="SUPFAM" id="SSF53448">
    <property type="entry name" value="Nucleotide-diphospho-sugar transferases"/>
    <property type="match status" value="1"/>
</dbReference>